<sequence>MSQAKSISGGVGARQAGCLCHKQNPSLVGWVPDRQDAYTTSKINLLWGRCGTGRMPMPQAKSISCGVGVGQAGCLYHKQNQSLVGWVWDRQDAYVTSKIHLCWGGCPTGRMPMSQAKSISAGVGVGQAGCLYHKKNQSLVEWASRPRILVQ</sequence>
<comment type="caution">
    <text evidence="1">The sequence shown here is derived from an EMBL/GenBank/DDBJ whole genome shotgun (WGS) entry which is preliminary data.</text>
</comment>
<accession>A0AAV3XB49</accession>
<name>A0AAV3XB49_9CYAN</name>
<protein>
    <submittedName>
        <fullName evidence="1">Uncharacterized protein</fullName>
    </submittedName>
</protein>
<reference evidence="1" key="1">
    <citation type="submission" date="2019-10" db="EMBL/GenBank/DDBJ databases">
        <title>Draft genome sequece of Microseira wollei NIES-4236.</title>
        <authorList>
            <person name="Yamaguchi H."/>
            <person name="Suzuki S."/>
            <person name="Kawachi M."/>
        </authorList>
    </citation>
    <scope>NUCLEOTIDE SEQUENCE</scope>
    <source>
        <strain evidence="1">NIES-4236</strain>
    </source>
</reference>
<evidence type="ECO:0000313" key="1">
    <source>
        <dbReference type="EMBL" id="GET38596.1"/>
    </source>
</evidence>
<evidence type="ECO:0000313" key="2">
    <source>
        <dbReference type="Proteomes" id="UP001050975"/>
    </source>
</evidence>
<dbReference type="RefSeq" id="WP_226582515.1">
    <property type="nucleotide sequence ID" value="NZ_BLAY01000048.1"/>
</dbReference>
<gene>
    <name evidence="1" type="ORF">MiSe_33540</name>
</gene>
<keyword evidence="2" id="KW-1185">Reference proteome</keyword>
<dbReference type="EMBL" id="BLAY01000048">
    <property type="protein sequence ID" value="GET38596.1"/>
    <property type="molecule type" value="Genomic_DNA"/>
</dbReference>
<organism evidence="1 2">
    <name type="scientific">Microseira wollei NIES-4236</name>
    <dbReference type="NCBI Taxonomy" id="2530354"/>
    <lineage>
        <taxon>Bacteria</taxon>
        <taxon>Bacillati</taxon>
        <taxon>Cyanobacteriota</taxon>
        <taxon>Cyanophyceae</taxon>
        <taxon>Oscillatoriophycideae</taxon>
        <taxon>Aerosakkonematales</taxon>
        <taxon>Aerosakkonemataceae</taxon>
        <taxon>Microseira</taxon>
    </lineage>
</organism>
<dbReference type="AlphaFoldDB" id="A0AAV3XB49"/>
<proteinExistence type="predicted"/>
<dbReference type="Proteomes" id="UP001050975">
    <property type="component" value="Unassembled WGS sequence"/>
</dbReference>